<evidence type="ECO:0000313" key="2">
    <source>
        <dbReference type="EMBL" id="MFC5479739.1"/>
    </source>
</evidence>
<reference evidence="3" key="1">
    <citation type="journal article" date="2019" name="Int. J. Syst. Evol. Microbiol.">
        <title>The Global Catalogue of Microorganisms (GCM) 10K type strain sequencing project: providing services to taxonomists for standard genome sequencing and annotation.</title>
        <authorList>
            <consortium name="The Broad Institute Genomics Platform"/>
            <consortium name="The Broad Institute Genome Sequencing Center for Infectious Disease"/>
            <person name="Wu L."/>
            <person name="Ma J."/>
        </authorList>
    </citation>
    <scope>NUCLEOTIDE SEQUENCE [LARGE SCALE GENOMIC DNA]</scope>
    <source>
        <strain evidence="3">CCUG 43111</strain>
    </source>
</reference>
<organism evidence="2 3">
    <name type="scientific">Massilia suwonensis</name>
    <dbReference type="NCBI Taxonomy" id="648895"/>
    <lineage>
        <taxon>Bacteria</taxon>
        <taxon>Pseudomonadati</taxon>
        <taxon>Pseudomonadota</taxon>
        <taxon>Betaproteobacteria</taxon>
        <taxon>Burkholderiales</taxon>
        <taxon>Oxalobacteraceae</taxon>
        <taxon>Telluria group</taxon>
        <taxon>Massilia</taxon>
    </lineage>
</organism>
<evidence type="ECO:0000313" key="3">
    <source>
        <dbReference type="Proteomes" id="UP001596101"/>
    </source>
</evidence>
<comment type="caution">
    <text evidence="2">The sequence shown here is derived from an EMBL/GenBank/DDBJ whole genome shotgun (WGS) entry which is preliminary data.</text>
</comment>
<name>A0ABW0MPB8_9BURK</name>
<feature type="signal peptide" evidence="1">
    <location>
        <begin position="1"/>
        <end position="21"/>
    </location>
</feature>
<evidence type="ECO:0000256" key="1">
    <source>
        <dbReference type="SAM" id="SignalP"/>
    </source>
</evidence>
<proteinExistence type="predicted"/>
<feature type="chain" id="PRO_5046557101" evidence="1">
    <location>
        <begin position="22"/>
        <end position="140"/>
    </location>
</feature>
<dbReference type="Proteomes" id="UP001596101">
    <property type="component" value="Unassembled WGS sequence"/>
</dbReference>
<gene>
    <name evidence="2" type="ORF">ACFPQ5_16190</name>
</gene>
<sequence length="140" mass="15172">MRPASLLFPASLLMLAASAGAQQLPYPQSGAAALNTVQVTAPARAYWVRPDDAKQIGGDYELSNGWVMRVRTAPEYIEATIDQQKPIRLAAVARHRFVSADGSVNMVFAQGTAGDEMTMRYRPDPALAQVVVLTSRVAQR</sequence>
<dbReference type="EMBL" id="JBHSMR010000013">
    <property type="protein sequence ID" value="MFC5479739.1"/>
    <property type="molecule type" value="Genomic_DNA"/>
</dbReference>
<protein>
    <submittedName>
        <fullName evidence="2">Uncharacterized protein</fullName>
    </submittedName>
</protein>
<keyword evidence="3" id="KW-1185">Reference proteome</keyword>
<dbReference type="RefSeq" id="WP_379757787.1">
    <property type="nucleotide sequence ID" value="NZ_JBHSMR010000013.1"/>
</dbReference>
<accession>A0ABW0MPB8</accession>
<keyword evidence="1" id="KW-0732">Signal</keyword>